<feature type="transmembrane region" description="Helical" evidence="1">
    <location>
        <begin position="587"/>
        <end position="608"/>
    </location>
</feature>
<dbReference type="EMBL" id="WNKQ01000014">
    <property type="protein sequence ID" value="KAF5846952.1"/>
    <property type="molecule type" value="Genomic_DNA"/>
</dbReference>
<feature type="transmembrane region" description="Helical" evidence="1">
    <location>
        <begin position="82"/>
        <end position="105"/>
    </location>
</feature>
<comment type="caution">
    <text evidence="2">The sequence shown here is derived from an EMBL/GenBank/DDBJ whole genome shotgun (WGS) entry which is preliminary data.</text>
</comment>
<dbReference type="AlphaFoldDB" id="A0A8H5ZCZ4"/>
<sequence length="686" mass="77393">MSRQAAADFEVFEIPPENLYVELLDSGNASNAKGASQRTWPHFRHCLRVLRLQFINLVFERLVSWKSSTEHRKVAMYRKRRVAASHVLLQLFPLGGAIVLLILQWTKYWIGIQTNVSTFLQFTAKFHELTMQASLVELLLCVIRTNIVNGYIPLGALSSTTQATQLSYLWSLDFISTFKSPAFKGWQRTVFLLVILTIVPLTSLVGPSSAILMIPRPDTPHIVQEYNWYLPNSTDDVYPSSLSQHNGLIIDLLNLETTIASRRTQVFLNEEQGSLIDMIASEECDSYLQRSLRQSFFYNQDYVESNTTLPTCLNSELFIMSGADWRRLYRGVGNRTTILLQTLHPVVSTRCTTKSMRKSDDIFYVRENRTLGVLFNTQTLVDRVSNFTGSSNATLRVPGLSLPEDSEKVFYPPIWMSSPESSSSSLIGVFASWEGFAQQDELPHSLPWILTQPESYRSSLYVTTCTISAYWNNGESQLIERSGEMVVQTRESPRSEPYKARPITLDLTGIHTVQTPEFLRDMASSIGGIGYDFGIPFALAIAQIPIDHVDPSSEMPPNFNEHNMTVFKGNTFVYGYGYGSRSTSVQLAILVMITYCVIATAYSGYILVTGSTSTAWNSTIELVALALQSKKPDYLGHISVGIDSIETMKEGVRICANQDNELEMIFAHDRDIDKRDLRKIQSNKEY</sequence>
<reference evidence="2" key="1">
    <citation type="submission" date="2019-11" db="EMBL/GenBank/DDBJ databases">
        <title>Bipolaris sorokiniana Genome sequencing.</title>
        <authorList>
            <person name="Wang H."/>
        </authorList>
    </citation>
    <scope>NUCLEOTIDE SEQUENCE</scope>
</reference>
<evidence type="ECO:0000256" key="1">
    <source>
        <dbReference type="SAM" id="Phobius"/>
    </source>
</evidence>
<protein>
    <submittedName>
        <fullName evidence="2">Uncharacterized protein</fullName>
    </submittedName>
</protein>
<feature type="transmembrane region" description="Helical" evidence="1">
    <location>
        <begin position="190"/>
        <end position="214"/>
    </location>
</feature>
<evidence type="ECO:0000313" key="3">
    <source>
        <dbReference type="Proteomes" id="UP000624244"/>
    </source>
</evidence>
<accession>A0A8H5ZCZ4</accession>
<keyword evidence="1" id="KW-0812">Transmembrane</keyword>
<proteinExistence type="predicted"/>
<keyword evidence="1" id="KW-1133">Transmembrane helix</keyword>
<name>A0A8H5ZCZ4_COCSA</name>
<gene>
    <name evidence="2" type="ORF">GGP41_003261</name>
</gene>
<evidence type="ECO:0000313" key="2">
    <source>
        <dbReference type="EMBL" id="KAF5846952.1"/>
    </source>
</evidence>
<organism evidence="2 3">
    <name type="scientific">Cochliobolus sativus</name>
    <name type="common">Common root rot and spot blotch fungus</name>
    <name type="synonym">Bipolaris sorokiniana</name>
    <dbReference type="NCBI Taxonomy" id="45130"/>
    <lineage>
        <taxon>Eukaryota</taxon>
        <taxon>Fungi</taxon>
        <taxon>Dikarya</taxon>
        <taxon>Ascomycota</taxon>
        <taxon>Pezizomycotina</taxon>
        <taxon>Dothideomycetes</taxon>
        <taxon>Pleosporomycetidae</taxon>
        <taxon>Pleosporales</taxon>
        <taxon>Pleosporineae</taxon>
        <taxon>Pleosporaceae</taxon>
        <taxon>Bipolaris</taxon>
    </lineage>
</organism>
<dbReference type="Proteomes" id="UP000624244">
    <property type="component" value="Unassembled WGS sequence"/>
</dbReference>
<keyword evidence="1" id="KW-0472">Membrane</keyword>